<dbReference type="Pfam" id="PF10824">
    <property type="entry name" value="T7SS_ESX_EspC"/>
    <property type="match status" value="1"/>
</dbReference>
<gene>
    <name evidence="2" type="ORF">FXN61_24645</name>
</gene>
<reference evidence="2 3" key="1">
    <citation type="submission" date="2019-08" db="EMBL/GenBank/DDBJ databases">
        <title>Lentzea from Indian Himalayas.</title>
        <authorList>
            <person name="Mandal S."/>
            <person name="Mallick Gupta A."/>
            <person name="Maiti P.K."/>
            <person name="Sarkar J."/>
            <person name="Mandal S."/>
        </authorList>
    </citation>
    <scope>NUCLEOTIDE SEQUENCE [LARGE SCALE GENOMIC DNA]</scope>
    <source>
        <strain evidence="2 3">PSKA42</strain>
    </source>
</reference>
<name>A0ABX1FLE8_9PSEU</name>
<sequence length="294" mass="31186">MIDQASVPGEIVETAPQPLIVSLPSGAGRELYVRQGPEPDPRSRGPGGDGAAARRAGPQDGTGAGQLRAAGAGRGRHADHRGGSGRGDRDGERRRAADGAGDHTADHPAAGRADRSDDPGLHRARPVAHRRQIPRSRRADRQRRRHDEARHRVLSPALPRTGTRDRNRQRDQPHDEAGAAGRRLIKVRGDSMASGYDVAVEALDKHARNLDDRASAVSEALAAATSVSVSEDAYGIICQFLPPCINPVEDEGLNALKAAVECLQDDAQDIRDTAAAYRASDETNAAGFGEGMTT</sequence>
<dbReference type="InterPro" id="IPR022536">
    <property type="entry name" value="EspC"/>
</dbReference>
<evidence type="ECO:0000313" key="2">
    <source>
        <dbReference type="EMBL" id="NKE59819.1"/>
    </source>
</evidence>
<evidence type="ECO:0000313" key="3">
    <source>
        <dbReference type="Proteomes" id="UP001515943"/>
    </source>
</evidence>
<dbReference type="Proteomes" id="UP001515943">
    <property type="component" value="Unassembled WGS sequence"/>
</dbReference>
<feature type="compositionally biased region" description="Basic and acidic residues" evidence="1">
    <location>
        <begin position="112"/>
        <end position="121"/>
    </location>
</feature>
<proteinExistence type="predicted"/>
<evidence type="ECO:0000256" key="1">
    <source>
        <dbReference type="SAM" id="MobiDB-lite"/>
    </source>
</evidence>
<feature type="compositionally biased region" description="Basic and acidic residues" evidence="1">
    <location>
        <begin position="80"/>
        <end position="106"/>
    </location>
</feature>
<evidence type="ECO:0008006" key="4">
    <source>
        <dbReference type="Google" id="ProtNLM"/>
    </source>
</evidence>
<accession>A0ABX1FLE8</accession>
<organism evidence="2 3">
    <name type="scientific">Lentzea indica</name>
    <dbReference type="NCBI Taxonomy" id="2604800"/>
    <lineage>
        <taxon>Bacteria</taxon>
        <taxon>Bacillati</taxon>
        <taxon>Actinomycetota</taxon>
        <taxon>Actinomycetes</taxon>
        <taxon>Pseudonocardiales</taxon>
        <taxon>Pseudonocardiaceae</taxon>
        <taxon>Lentzea</taxon>
    </lineage>
</organism>
<feature type="compositionally biased region" description="Basic and acidic residues" evidence="1">
    <location>
        <begin position="162"/>
        <end position="177"/>
    </location>
</feature>
<feature type="compositionally biased region" description="Basic residues" evidence="1">
    <location>
        <begin position="122"/>
        <end position="144"/>
    </location>
</feature>
<feature type="region of interest" description="Disordered" evidence="1">
    <location>
        <begin position="1"/>
        <end position="183"/>
    </location>
</feature>
<comment type="caution">
    <text evidence="2">The sequence shown here is derived from an EMBL/GenBank/DDBJ whole genome shotgun (WGS) entry which is preliminary data.</text>
</comment>
<protein>
    <recommendedName>
        <fullName evidence="4">Excreted virulence factor EspC, type VII ESX diderm</fullName>
    </recommendedName>
</protein>
<dbReference type="EMBL" id="VSRL01000096">
    <property type="protein sequence ID" value="NKE59819.1"/>
    <property type="molecule type" value="Genomic_DNA"/>
</dbReference>
<keyword evidence="3" id="KW-1185">Reference proteome</keyword>
<feature type="compositionally biased region" description="Low complexity" evidence="1">
    <location>
        <begin position="51"/>
        <end position="71"/>
    </location>
</feature>